<evidence type="ECO:0000256" key="1">
    <source>
        <dbReference type="SAM" id="MobiDB-lite"/>
    </source>
</evidence>
<evidence type="ECO:0000313" key="3">
    <source>
        <dbReference type="EMBL" id="PFG43469.1"/>
    </source>
</evidence>
<evidence type="ECO:0000313" key="4">
    <source>
        <dbReference type="Proteomes" id="UP000224130"/>
    </source>
</evidence>
<dbReference type="InterPro" id="IPR011051">
    <property type="entry name" value="RmlC_Cupin_sf"/>
</dbReference>
<dbReference type="Proteomes" id="UP000224130">
    <property type="component" value="Unassembled WGS sequence"/>
</dbReference>
<feature type="region of interest" description="Disordered" evidence="1">
    <location>
        <begin position="1"/>
        <end position="29"/>
    </location>
</feature>
<gene>
    <name evidence="3" type="ORF">ATJ88_2166</name>
</gene>
<sequence length="104" mass="11084">MRRLLDTTSPLDIGPFGPEDARPGTGHRPLGALGGLEVGVWEMEQGTADDTETDEVFVVLTGAGTVTFDDGEEIALAPGVAVRLRAGERTTWTVTDTLRKLYVA</sequence>
<dbReference type="PANTHER" id="PTHR40943:SF1">
    <property type="entry name" value="CYTOPLASMIC PROTEIN"/>
    <property type="match status" value="1"/>
</dbReference>
<feature type="compositionally biased region" description="Polar residues" evidence="1">
    <location>
        <begin position="1"/>
        <end position="10"/>
    </location>
</feature>
<dbReference type="Gene3D" id="2.60.120.10">
    <property type="entry name" value="Jelly Rolls"/>
    <property type="match status" value="1"/>
</dbReference>
<dbReference type="SUPFAM" id="SSF51182">
    <property type="entry name" value="RmlC-like cupins"/>
    <property type="match status" value="1"/>
</dbReference>
<evidence type="ECO:0000259" key="2">
    <source>
        <dbReference type="Pfam" id="PF05899"/>
    </source>
</evidence>
<feature type="domain" description="(S)-ureidoglycine aminohydrolase cupin" evidence="2">
    <location>
        <begin position="31"/>
        <end position="102"/>
    </location>
</feature>
<keyword evidence="4" id="KW-1185">Reference proteome</keyword>
<dbReference type="PANTHER" id="PTHR40943">
    <property type="entry name" value="CYTOPLASMIC PROTEIN-RELATED"/>
    <property type="match status" value="1"/>
</dbReference>
<dbReference type="InterPro" id="IPR008579">
    <property type="entry name" value="UGlyAH_Cupin_dom"/>
</dbReference>
<name>A0A2A9EZ95_9MICO</name>
<organism evidence="3 4">
    <name type="scientific">Isoptericola jiangsuensis</name>
    <dbReference type="NCBI Taxonomy" id="548579"/>
    <lineage>
        <taxon>Bacteria</taxon>
        <taxon>Bacillati</taxon>
        <taxon>Actinomycetota</taxon>
        <taxon>Actinomycetes</taxon>
        <taxon>Micrococcales</taxon>
        <taxon>Promicromonosporaceae</taxon>
        <taxon>Isoptericola</taxon>
    </lineage>
</organism>
<dbReference type="AlphaFoldDB" id="A0A2A9EZ95"/>
<reference evidence="3 4" key="1">
    <citation type="submission" date="2017-10" db="EMBL/GenBank/DDBJ databases">
        <title>Sequencing the genomes of 1000 actinobacteria strains.</title>
        <authorList>
            <person name="Klenk H.-P."/>
        </authorList>
    </citation>
    <scope>NUCLEOTIDE SEQUENCE [LARGE SCALE GENOMIC DNA]</scope>
    <source>
        <strain evidence="3 4">DSM 21863</strain>
    </source>
</reference>
<protein>
    <recommendedName>
        <fullName evidence="2">(S)-ureidoglycine aminohydrolase cupin domain-containing protein</fullName>
    </recommendedName>
</protein>
<dbReference type="Pfam" id="PF05899">
    <property type="entry name" value="Cupin_3"/>
    <property type="match status" value="1"/>
</dbReference>
<dbReference type="InterPro" id="IPR014710">
    <property type="entry name" value="RmlC-like_jellyroll"/>
</dbReference>
<proteinExistence type="predicted"/>
<comment type="caution">
    <text evidence="3">The sequence shown here is derived from an EMBL/GenBank/DDBJ whole genome shotgun (WGS) entry which is preliminary data.</text>
</comment>
<accession>A0A2A9EZ95</accession>
<dbReference type="RefSeq" id="WP_211287500.1">
    <property type="nucleotide sequence ID" value="NZ_PDJJ01000001.1"/>
</dbReference>
<dbReference type="EMBL" id="PDJJ01000001">
    <property type="protein sequence ID" value="PFG43469.1"/>
    <property type="molecule type" value="Genomic_DNA"/>
</dbReference>